<accession>A0A2W4TVM2</accession>
<comment type="caution">
    <text evidence="3">The sequence shown here is derived from an EMBL/GenBank/DDBJ whole genome shotgun (WGS) entry which is preliminary data.</text>
</comment>
<reference evidence="3 4" key="2">
    <citation type="submission" date="2018-06" db="EMBL/GenBank/DDBJ databases">
        <title>Metagenomic assembly of (sub)arctic Cyanobacteria and their associated microbiome from non-axenic cultures.</title>
        <authorList>
            <person name="Baurain D."/>
        </authorList>
    </citation>
    <scope>NUCLEOTIDE SEQUENCE [LARGE SCALE GENOMIC DNA]</scope>
    <source>
        <strain evidence="3">ULC129bin1</strain>
    </source>
</reference>
<feature type="domain" description="Na+-translocating membrane potential-generating system MpsC" evidence="2">
    <location>
        <begin position="35"/>
        <end position="143"/>
    </location>
</feature>
<dbReference type="Pfam" id="PF10057">
    <property type="entry name" value="MpsC"/>
    <property type="match status" value="1"/>
</dbReference>
<dbReference type="InterPro" id="IPR018745">
    <property type="entry name" value="MpsC"/>
</dbReference>
<sequence length="172" mass="19173">MQQKPNPLKLDSDQSQVATENRFTSPKISSLPSCGELERSLGQAIQKAYRQHLGHLPTRVSCHLFANRLSVWIEDSLTPVETVLFSISDLPDAKYAQAVRFAIDQALERRLSRVIEGCLNVSVLTLIAGTCYEQKCTSLTALLSDTPTVRNPERIPKTMASRQAHRKAPTQE</sequence>
<dbReference type="AlphaFoldDB" id="A0A2W4TVM2"/>
<feature type="compositionally biased region" description="Basic residues" evidence="1">
    <location>
        <begin position="163"/>
        <end position="172"/>
    </location>
</feature>
<reference evidence="4" key="1">
    <citation type="submission" date="2018-04" db="EMBL/GenBank/DDBJ databases">
        <authorList>
            <person name="Cornet L."/>
        </authorList>
    </citation>
    <scope>NUCLEOTIDE SEQUENCE [LARGE SCALE GENOMIC DNA]</scope>
</reference>
<feature type="compositionally biased region" description="Polar residues" evidence="1">
    <location>
        <begin position="13"/>
        <end position="27"/>
    </location>
</feature>
<organism evidence="3 4">
    <name type="scientific">Leptolyngbya foveolarum</name>
    <dbReference type="NCBI Taxonomy" id="47253"/>
    <lineage>
        <taxon>Bacteria</taxon>
        <taxon>Bacillati</taxon>
        <taxon>Cyanobacteriota</taxon>
        <taxon>Cyanophyceae</taxon>
        <taxon>Leptolyngbyales</taxon>
        <taxon>Leptolyngbyaceae</taxon>
        <taxon>Leptolyngbya group</taxon>
        <taxon>Leptolyngbya</taxon>
    </lineage>
</organism>
<evidence type="ECO:0000313" key="3">
    <source>
        <dbReference type="EMBL" id="PZO12812.1"/>
    </source>
</evidence>
<dbReference type="EMBL" id="QBMC01000139">
    <property type="protein sequence ID" value="PZO12812.1"/>
    <property type="molecule type" value="Genomic_DNA"/>
</dbReference>
<feature type="region of interest" description="Disordered" evidence="1">
    <location>
        <begin position="150"/>
        <end position="172"/>
    </location>
</feature>
<evidence type="ECO:0000313" key="4">
    <source>
        <dbReference type="Proteomes" id="UP000249354"/>
    </source>
</evidence>
<feature type="region of interest" description="Disordered" evidence="1">
    <location>
        <begin position="1"/>
        <end position="27"/>
    </location>
</feature>
<evidence type="ECO:0000256" key="1">
    <source>
        <dbReference type="SAM" id="MobiDB-lite"/>
    </source>
</evidence>
<name>A0A2W4TVM2_9CYAN</name>
<evidence type="ECO:0000259" key="2">
    <source>
        <dbReference type="Pfam" id="PF10057"/>
    </source>
</evidence>
<gene>
    <name evidence="3" type="ORF">DCF25_17030</name>
</gene>
<dbReference type="Proteomes" id="UP000249354">
    <property type="component" value="Unassembled WGS sequence"/>
</dbReference>
<proteinExistence type="predicted"/>
<protein>
    <recommendedName>
        <fullName evidence="2">Na+-translocating membrane potential-generating system MpsC domain-containing protein</fullName>
    </recommendedName>
</protein>